<dbReference type="InterPro" id="IPR001214">
    <property type="entry name" value="SET_dom"/>
</dbReference>
<keyword evidence="3" id="KW-0949">S-adenosyl-L-methionine</keyword>
<dbReference type="Proteomes" id="UP000027222">
    <property type="component" value="Unassembled WGS sequence"/>
</dbReference>
<evidence type="ECO:0000256" key="1">
    <source>
        <dbReference type="ARBA" id="ARBA00022603"/>
    </source>
</evidence>
<evidence type="ECO:0000256" key="3">
    <source>
        <dbReference type="ARBA" id="ARBA00022691"/>
    </source>
</evidence>
<keyword evidence="2" id="KW-0808">Transferase</keyword>
<sequence length="625" mass="71854">MIEIDSDDDGSRTPSPPPSDDDDFWPEHGETAYRVYHDLWEEFYSWESEYCLQTISKLSRFPNKPAPSLPDESFSKFTKPNVASNQDAQWFTIQDYDPNSSGSRILTTAVCSDPTSYKIGNTGWQPYARYTSCTPASRNVLAISDVHARAHFAPYADDAQFDQAEYLKEFEDFMWQNNFIDPDLEMIQLEATRRLYYIHKFTFSDIDKLGIFAFPMRKTSAEGLIWYSAQRDSLRWPGSDLSGLERLPTDFVNPDLSLYEDVTRDLIKFCPRQNCLRSFCRLHHDANPVFPPKPTITNQKFKEDKSNPCNDNCYKTMEGENINMDWSDTDRSHFDSILRLAPDTHPCDLAILCRKPCAEVYIQRLNTLSDEDIAEPEPEAREVGEEDVEIEFVEDKELGAPFFSPVAPCYHEGPCNRISDCPCYKAKQRCQRSCRCSMSCKIRWKGCNCTRNRPCGPDDYDCPCRVRMRECEPDLCVGCCARGTAEKCLNTDLQKGRFQRVEIKRSKYGLGAFAVKTIPSGKYIGEYVGERYSDEAYAYMHSFHEFTGLNYAFDLEADIALDSWTLGNETRYLDHSSKNYNAKAQVLFVHGEHRIVLSALKNIQAGKELLLDYGPTYWNNRMPDA</sequence>
<proteinExistence type="predicted"/>
<dbReference type="Gene3D" id="2.170.270.10">
    <property type="entry name" value="SET domain"/>
    <property type="match status" value="1"/>
</dbReference>
<dbReference type="PROSITE" id="PS50280">
    <property type="entry name" value="SET"/>
    <property type="match status" value="1"/>
</dbReference>
<feature type="domain" description="CXC" evidence="8">
    <location>
        <begin position="387"/>
        <end position="496"/>
    </location>
</feature>
<dbReference type="GO" id="GO:0035098">
    <property type="term" value="C:ESC/E(Z) complex"/>
    <property type="evidence" value="ECO:0007669"/>
    <property type="project" value="TreeGrafter"/>
</dbReference>
<evidence type="ECO:0000256" key="6">
    <source>
        <dbReference type="SAM" id="MobiDB-lite"/>
    </source>
</evidence>
<dbReference type="GO" id="GO:0046976">
    <property type="term" value="F:histone H3K27 methyltransferase activity"/>
    <property type="evidence" value="ECO:0007669"/>
    <property type="project" value="TreeGrafter"/>
</dbReference>
<dbReference type="HOGENOM" id="CLU_029951_0_0_1"/>
<feature type="domain" description="SET" evidence="7">
    <location>
        <begin position="499"/>
        <end position="614"/>
    </location>
</feature>
<keyword evidence="1" id="KW-0489">Methyltransferase</keyword>
<dbReference type="STRING" id="685588.A0A067T5C4"/>
<accession>A0A067T5C4</accession>
<feature type="region of interest" description="Disordered" evidence="6">
    <location>
        <begin position="1"/>
        <end position="27"/>
    </location>
</feature>
<dbReference type="OrthoDB" id="6141102at2759"/>
<dbReference type="InterPro" id="IPR046341">
    <property type="entry name" value="SET_dom_sf"/>
</dbReference>
<evidence type="ECO:0000313" key="10">
    <source>
        <dbReference type="Proteomes" id="UP000027222"/>
    </source>
</evidence>
<dbReference type="GO" id="GO:0003682">
    <property type="term" value="F:chromatin binding"/>
    <property type="evidence" value="ECO:0007669"/>
    <property type="project" value="TreeGrafter"/>
</dbReference>
<keyword evidence="10" id="KW-1185">Reference proteome</keyword>
<dbReference type="AlphaFoldDB" id="A0A067T5C4"/>
<dbReference type="PROSITE" id="PS51633">
    <property type="entry name" value="CXC"/>
    <property type="match status" value="1"/>
</dbReference>
<protein>
    <recommendedName>
        <fullName evidence="11">SET domain-containing protein</fullName>
    </recommendedName>
</protein>
<gene>
    <name evidence="9" type="ORF">GALMADRAFT_155285</name>
</gene>
<dbReference type="GO" id="GO:0031507">
    <property type="term" value="P:heterochromatin formation"/>
    <property type="evidence" value="ECO:0007669"/>
    <property type="project" value="TreeGrafter"/>
</dbReference>
<dbReference type="GO" id="GO:0032259">
    <property type="term" value="P:methylation"/>
    <property type="evidence" value="ECO:0007669"/>
    <property type="project" value="UniProtKB-KW"/>
</dbReference>
<keyword evidence="5" id="KW-0804">Transcription</keyword>
<evidence type="ECO:0008006" key="11">
    <source>
        <dbReference type="Google" id="ProtNLM"/>
    </source>
</evidence>
<dbReference type="PANTHER" id="PTHR45747">
    <property type="entry name" value="HISTONE-LYSINE N-METHYLTRANSFERASE E(Z)"/>
    <property type="match status" value="1"/>
</dbReference>
<keyword evidence="4" id="KW-0805">Transcription regulation</keyword>
<dbReference type="SMART" id="SM00317">
    <property type="entry name" value="SET"/>
    <property type="match status" value="1"/>
</dbReference>
<evidence type="ECO:0000313" key="9">
    <source>
        <dbReference type="EMBL" id="KDR78331.1"/>
    </source>
</evidence>
<dbReference type="EMBL" id="KL142375">
    <property type="protein sequence ID" value="KDR78331.1"/>
    <property type="molecule type" value="Genomic_DNA"/>
</dbReference>
<dbReference type="PANTHER" id="PTHR45747:SF4">
    <property type="entry name" value="HISTONE-LYSINE N-METHYLTRANSFERASE E(Z)"/>
    <property type="match status" value="1"/>
</dbReference>
<evidence type="ECO:0000259" key="8">
    <source>
        <dbReference type="PROSITE" id="PS51633"/>
    </source>
</evidence>
<dbReference type="Pfam" id="PF00856">
    <property type="entry name" value="SET"/>
    <property type="match status" value="1"/>
</dbReference>
<reference evidence="10" key="1">
    <citation type="journal article" date="2014" name="Proc. Natl. Acad. Sci. U.S.A.">
        <title>Extensive sampling of basidiomycete genomes demonstrates inadequacy of the white-rot/brown-rot paradigm for wood decay fungi.</title>
        <authorList>
            <person name="Riley R."/>
            <person name="Salamov A.A."/>
            <person name="Brown D.W."/>
            <person name="Nagy L.G."/>
            <person name="Floudas D."/>
            <person name="Held B.W."/>
            <person name="Levasseur A."/>
            <person name="Lombard V."/>
            <person name="Morin E."/>
            <person name="Otillar R."/>
            <person name="Lindquist E.A."/>
            <person name="Sun H."/>
            <person name="LaButti K.M."/>
            <person name="Schmutz J."/>
            <person name="Jabbour D."/>
            <person name="Luo H."/>
            <person name="Baker S.E."/>
            <person name="Pisabarro A.G."/>
            <person name="Walton J.D."/>
            <person name="Blanchette R.A."/>
            <person name="Henrissat B."/>
            <person name="Martin F."/>
            <person name="Cullen D."/>
            <person name="Hibbett D.S."/>
            <person name="Grigoriev I.V."/>
        </authorList>
    </citation>
    <scope>NUCLEOTIDE SEQUENCE [LARGE SCALE GENOMIC DNA]</scope>
    <source>
        <strain evidence="10">CBS 339.88</strain>
    </source>
</reference>
<dbReference type="InterPro" id="IPR045318">
    <property type="entry name" value="EZH1/2-like"/>
</dbReference>
<organism evidence="9 10">
    <name type="scientific">Galerina marginata (strain CBS 339.88)</name>
    <dbReference type="NCBI Taxonomy" id="685588"/>
    <lineage>
        <taxon>Eukaryota</taxon>
        <taxon>Fungi</taxon>
        <taxon>Dikarya</taxon>
        <taxon>Basidiomycota</taxon>
        <taxon>Agaricomycotina</taxon>
        <taxon>Agaricomycetes</taxon>
        <taxon>Agaricomycetidae</taxon>
        <taxon>Agaricales</taxon>
        <taxon>Agaricineae</taxon>
        <taxon>Strophariaceae</taxon>
        <taxon>Galerina</taxon>
    </lineage>
</organism>
<dbReference type="SUPFAM" id="SSF82199">
    <property type="entry name" value="SET domain"/>
    <property type="match status" value="1"/>
</dbReference>
<name>A0A067T5C4_GALM3</name>
<dbReference type="InterPro" id="IPR026489">
    <property type="entry name" value="CXC_dom"/>
</dbReference>
<evidence type="ECO:0000259" key="7">
    <source>
        <dbReference type="PROSITE" id="PS50280"/>
    </source>
</evidence>
<evidence type="ECO:0000256" key="2">
    <source>
        <dbReference type="ARBA" id="ARBA00022679"/>
    </source>
</evidence>
<evidence type="ECO:0000256" key="4">
    <source>
        <dbReference type="ARBA" id="ARBA00023015"/>
    </source>
</evidence>
<evidence type="ECO:0000256" key="5">
    <source>
        <dbReference type="ARBA" id="ARBA00023163"/>
    </source>
</evidence>